<dbReference type="Pfam" id="PF00067">
    <property type="entry name" value="p450"/>
    <property type="match status" value="1"/>
</dbReference>
<dbReference type="GO" id="GO:0005506">
    <property type="term" value="F:iron ion binding"/>
    <property type="evidence" value="ECO:0007669"/>
    <property type="project" value="InterPro"/>
</dbReference>
<dbReference type="CDD" id="cd11031">
    <property type="entry name" value="Cyp158A-like"/>
    <property type="match status" value="1"/>
</dbReference>
<dbReference type="InterPro" id="IPR001128">
    <property type="entry name" value="Cyt_P450"/>
</dbReference>
<comment type="similarity">
    <text evidence="1 7">Belongs to the cytochrome P450 family.</text>
</comment>
<dbReference type="InterPro" id="IPR017972">
    <property type="entry name" value="Cyt_P450_CS"/>
</dbReference>
<keyword evidence="2 7" id="KW-0349">Heme</keyword>
<dbReference type="EMBL" id="JACHIU010000001">
    <property type="protein sequence ID" value="MBB6474932.1"/>
    <property type="molecule type" value="Genomic_DNA"/>
</dbReference>
<protein>
    <submittedName>
        <fullName evidence="8">Cytochrome P450</fullName>
    </submittedName>
</protein>
<evidence type="ECO:0000256" key="3">
    <source>
        <dbReference type="ARBA" id="ARBA00022723"/>
    </source>
</evidence>
<keyword evidence="6 7" id="KW-0503">Monooxygenase</keyword>
<evidence type="ECO:0000256" key="5">
    <source>
        <dbReference type="ARBA" id="ARBA00023004"/>
    </source>
</evidence>
<dbReference type="PANTHER" id="PTHR46696:SF6">
    <property type="entry name" value="P450, PUTATIVE (EUROFUNG)-RELATED"/>
    <property type="match status" value="1"/>
</dbReference>
<dbReference type="GO" id="GO:0020037">
    <property type="term" value="F:heme binding"/>
    <property type="evidence" value="ECO:0007669"/>
    <property type="project" value="InterPro"/>
</dbReference>
<comment type="caution">
    <text evidence="8">The sequence shown here is derived from an EMBL/GenBank/DDBJ whole genome shotgun (WGS) entry which is preliminary data.</text>
</comment>
<dbReference type="PRINTS" id="PR00359">
    <property type="entry name" value="BP450"/>
</dbReference>
<dbReference type="AlphaFoldDB" id="A0A7X0M828"/>
<keyword evidence="5 7" id="KW-0408">Iron</keyword>
<proteinExistence type="inferred from homology"/>
<dbReference type="InterPro" id="IPR036396">
    <property type="entry name" value="Cyt_P450_sf"/>
</dbReference>
<evidence type="ECO:0000256" key="2">
    <source>
        <dbReference type="ARBA" id="ARBA00022617"/>
    </source>
</evidence>
<dbReference type="RefSeq" id="WP_184983860.1">
    <property type="nucleotide sequence ID" value="NZ_BAAALO010000038.1"/>
</dbReference>
<reference evidence="8 9" key="1">
    <citation type="submission" date="2020-08" db="EMBL/GenBank/DDBJ databases">
        <title>Sequencing the genomes of 1000 actinobacteria strains.</title>
        <authorList>
            <person name="Klenk H.-P."/>
        </authorList>
    </citation>
    <scope>NUCLEOTIDE SEQUENCE [LARGE SCALE GENOMIC DNA]</scope>
    <source>
        <strain evidence="8 9">DSM 44936</strain>
    </source>
</reference>
<dbReference type="Gene3D" id="1.10.630.10">
    <property type="entry name" value="Cytochrome P450"/>
    <property type="match status" value="1"/>
</dbReference>
<evidence type="ECO:0000256" key="7">
    <source>
        <dbReference type="RuleBase" id="RU000461"/>
    </source>
</evidence>
<dbReference type="PROSITE" id="PS00086">
    <property type="entry name" value="CYTOCHROME_P450"/>
    <property type="match status" value="1"/>
</dbReference>
<keyword evidence="3 7" id="KW-0479">Metal-binding</keyword>
<dbReference type="SUPFAM" id="SSF48264">
    <property type="entry name" value="Cytochrome P450"/>
    <property type="match status" value="1"/>
</dbReference>
<dbReference type="GO" id="GO:0004497">
    <property type="term" value="F:monooxygenase activity"/>
    <property type="evidence" value="ECO:0007669"/>
    <property type="project" value="UniProtKB-KW"/>
</dbReference>
<evidence type="ECO:0000313" key="9">
    <source>
        <dbReference type="Proteomes" id="UP000555564"/>
    </source>
</evidence>
<dbReference type="PANTHER" id="PTHR46696">
    <property type="entry name" value="P450, PUTATIVE (EUROFUNG)-RELATED"/>
    <property type="match status" value="1"/>
</dbReference>
<dbReference type="InterPro" id="IPR002397">
    <property type="entry name" value="Cyt_P450_B"/>
</dbReference>
<dbReference type="PRINTS" id="PR00385">
    <property type="entry name" value="P450"/>
</dbReference>
<organism evidence="8 9">
    <name type="scientific">Sphaerisporangium rubeum</name>
    <dbReference type="NCBI Taxonomy" id="321317"/>
    <lineage>
        <taxon>Bacteria</taxon>
        <taxon>Bacillati</taxon>
        <taxon>Actinomycetota</taxon>
        <taxon>Actinomycetes</taxon>
        <taxon>Streptosporangiales</taxon>
        <taxon>Streptosporangiaceae</taxon>
        <taxon>Sphaerisporangium</taxon>
    </lineage>
</organism>
<keyword evidence="9" id="KW-1185">Reference proteome</keyword>
<gene>
    <name evidence="8" type="ORF">BJ992_004363</name>
</gene>
<evidence type="ECO:0000313" key="8">
    <source>
        <dbReference type="EMBL" id="MBB6474932.1"/>
    </source>
</evidence>
<evidence type="ECO:0000256" key="4">
    <source>
        <dbReference type="ARBA" id="ARBA00023002"/>
    </source>
</evidence>
<evidence type="ECO:0000256" key="1">
    <source>
        <dbReference type="ARBA" id="ARBA00010617"/>
    </source>
</evidence>
<dbReference type="FunFam" id="1.10.630.10:FF:000018">
    <property type="entry name" value="Cytochrome P450 monooxygenase"/>
    <property type="match status" value="1"/>
</dbReference>
<dbReference type="GO" id="GO:0016705">
    <property type="term" value="F:oxidoreductase activity, acting on paired donors, with incorporation or reduction of molecular oxygen"/>
    <property type="evidence" value="ECO:0007669"/>
    <property type="project" value="InterPro"/>
</dbReference>
<accession>A0A7X0M828</accession>
<sequence>MARPMEELIGPDAPAEMRVLRKEQPVCPVRLPNGDEALLVTRYDDVATVLSDPRFNRTFNPRGAARAGDRATPPADLGQITRTLGMDGPPHRTLRAVVNRAFTARRVESLRPSIQKLTDELVDGMRQAGSPADLVEHVASPLPIRVICELLGVPHEDAEKFRGWSDRTLSVTSFPRDEVVQAWHDLFAYFGEQVARKRAHPCDDLLSDMVAASDDEEKLTELELVYLATGLLIGGHESTINAIGLGMWRLLEHPEQVARLHADPGLVVTAVEELLRYQTLGDVDRQRFAQEDLELSGVTVKAGQMVMAGVLSANRDEDRFTDGERLDVGRHPNPHLSFGLGPHYCVGAALARVELQIAFGTLLREFPGLRLAVPSDQVRRKTGLMVSGLEELLVAW</sequence>
<evidence type="ECO:0000256" key="6">
    <source>
        <dbReference type="ARBA" id="ARBA00023033"/>
    </source>
</evidence>
<keyword evidence="4 7" id="KW-0560">Oxidoreductase</keyword>
<name>A0A7X0M828_9ACTN</name>
<dbReference type="Proteomes" id="UP000555564">
    <property type="component" value="Unassembled WGS sequence"/>
</dbReference>